<protein>
    <submittedName>
        <fullName evidence="7">ABC transporter permease</fullName>
    </submittedName>
    <submittedName>
        <fullName evidence="8">Ribose transport system permease protein</fullName>
    </submittedName>
</protein>
<sequence length="342" mass="35279">MTTSSTRSETTDVSTASTAVPPAHRLRAILPRFGMVGLFILLLVVFSILRPVSFANSANLRTILVESAVLTILALAVMIPLIANDFDLSVASVLGLASILAAGLPAKQGLPVPVVIVAVLAVGAVVGLLHALLIVKFDLPSVVVSLGTSTVLGGIVLWYTGGAVLYEGVPAALTNLGSKSFLGLPLPVYYMIVVAAVLWFVLERRPWGRNLYAVGSSEVAARLAGVNTARTRATALIACSTLAALAGLVLTARVGSGNPSISNAYFLPAFAAAFLSLAAFRLGFFNPLGVVLSVYLLAVGVNGLTILGVPSWVEPVFNGTALIVAIGLARLSIGKSRRLVGA</sequence>
<evidence type="ECO:0000313" key="8">
    <source>
        <dbReference type="EMBL" id="NYI38803.1"/>
    </source>
</evidence>
<dbReference type="Pfam" id="PF02653">
    <property type="entry name" value="BPD_transp_2"/>
    <property type="match status" value="1"/>
</dbReference>
<dbReference type="PANTHER" id="PTHR32196">
    <property type="entry name" value="ABC TRANSPORTER PERMEASE PROTEIN YPHD-RELATED-RELATED"/>
    <property type="match status" value="1"/>
</dbReference>
<evidence type="ECO:0000313" key="9">
    <source>
        <dbReference type="Proteomes" id="UP000587211"/>
    </source>
</evidence>
<dbReference type="EMBL" id="JACWMT010000004">
    <property type="protein sequence ID" value="MBD1272005.1"/>
    <property type="molecule type" value="Genomic_DNA"/>
</dbReference>
<evidence type="ECO:0000256" key="1">
    <source>
        <dbReference type="ARBA" id="ARBA00004651"/>
    </source>
</evidence>
<evidence type="ECO:0000313" key="10">
    <source>
        <dbReference type="Proteomes" id="UP000659061"/>
    </source>
</evidence>
<dbReference type="Proteomes" id="UP000659061">
    <property type="component" value="Unassembled WGS sequence"/>
</dbReference>
<gene>
    <name evidence="8" type="ORF">BJ975_002178</name>
    <name evidence="7" type="ORF">IDH50_17300</name>
</gene>
<dbReference type="GO" id="GO:0022857">
    <property type="term" value="F:transmembrane transporter activity"/>
    <property type="evidence" value="ECO:0007669"/>
    <property type="project" value="InterPro"/>
</dbReference>
<dbReference type="AlphaFoldDB" id="A0A8I0FZT0"/>
<keyword evidence="4 6" id="KW-1133">Transmembrane helix</keyword>
<reference evidence="7" key="2">
    <citation type="submission" date="2020-09" db="EMBL/GenBank/DDBJ databases">
        <title>Novel species in genus Aeromicrobium.</title>
        <authorList>
            <person name="Zhang G."/>
        </authorList>
    </citation>
    <scope>NUCLEOTIDE SEQUENCE</scope>
    <source>
        <strain evidence="7">SSW1-57</strain>
    </source>
</reference>
<keyword evidence="5 6" id="KW-0472">Membrane</keyword>
<evidence type="ECO:0000313" key="7">
    <source>
        <dbReference type="EMBL" id="MBD1272005.1"/>
    </source>
</evidence>
<dbReference type="InterPro" id="IPR001851">
    <property type="entry name" value="ABC_transp_permease"/>
</dbReference>
<comment type="caution">
    <text evidence="7">The sequence shown here is derived from an EMBL/GenBank/DDBJ whole genome shotgun (WGS) entry which is preliminary data.</text>
</comment>
<evidence type="ECO:0000256" key="4">
    <source>
        <dbReference type="ARBA" id="ARBA00022989"/>
    </source>
</evidence>
<reference evidence="8 9" key="1">
    <citation type="submission" date="2020-07" db="EMBL/GenBank/DDBJ databases">
        <title>Sequencing the genomes of 1000 actinobacteria strains.</title>
        <authorList>
            <person name="Klenk H.-P."/>
        </authorList>
    </citation>
    <scope>NUCLEOTIDE SEQUENCE [LARGE SCALE GENOMIC DNA]</scope>
    <source>
        <strain evidence="8 9">DSM 19087</strain>
    </source>
</reference>
<feature type="transmembrane region" description="Helical" evidence="6">
    <location>
        <begin position="290"/>
        <end position="309"/>
    </location>
</feature>
<dbReference type="GO" id="GO:0005886">
    <property type="term" value="C:plasma membrane"/>
    <property type="evidence" value="ECO:0007669"/>
    <property type="project" value="UniProtKB-SubCell"/>
</dbReference>
<evidence type="ECO:0000256" key="5">
    <source>
        <dbReference type="ARBA" id="ARBA00023136"/>
    </source>
</evidence>
<keyword evidence="9" id="KW-1185">Reference proteome</keyword>
<name>A0A8I0FZT0_9ACTN</name>
<proteinExistence type="predicted"/>
<dbReference type="CDD" id="cd06579">
    <property type="entry name" value="TM_PBP1_transp_AraH_like"/>
    <property type="match status" value="1"/>
</dbReference>
<feature type="transmembrane region" description="Helical" evidence="6">
    <location>
        <begin position="233"/>
        <end position="252"/>
    </location>
</feature>
<comment type="subcellular location">
    <subcellularLocation>
        <location evidence="1">Cell membrane</location>
        <topology evidence="1">Multi-pass membrane protein</topology>
    </subcellularLocation>
</comment>
<accession>A0A8I0FZT0</accession>
<organism evidence="7 10">
    <name type="scientific">Aeromicrobium tamlense</name>
    <dbReference type="NCBI Taxonomy" id="375541"/>
    <lineage>
        <taxon>Bacteria</taxon>
        <taxon>Bacillati</taxon>
        <taxon>Actinomycetota</taxon>
        <taxon>Actinomycetes</taxon>
        <taxon>Propionibacteriales</taxon>
        <taxon>Nocardioidaceae</taxon>
        <taxon>Aeromicrobium</taxon>
    </lineage>
</organism>
<feature type="transmembrane region" description="Helical" evidence="6">
    <location>
        <begin position="181"/>
        <end position="202"/>
    </location>
</feature>
<feature type="transmembrane region" description="Helical" evidence="6">
    <location>
        <begin position="112"/>
        <end position="135"/>
    </location>
</feature>
<feature type="transmembrane region" description="Helical" evidence="6">
    <location>
        <begin position="142"/>
        <end position="161"/>
    </location>
</feature>
<feature type="transmembrane region" description="Helical" evidence="6">
    <location>
        <begin position="264"/>
        <end position="283"/>
    </location>
</feature>
<dbReference type="EMBL" id="JACBZN010000001">
    <property type="protein sequence ID" value="NYI38803.1"/>
    <property type="molecule type" value="Genomic_DNA"/>
</dbReference>
<dbReference type="RefSeq" id="WP_179425842.1">
    <property type="nucleotide sequence ID" value="NZ_BAAAMP010000002.1"/>
</dbReference>
<dbReference type="Proteomes" id="UP000587211">
    <property type="component" value="Unassembled WGS sequence"/>
</dbReference>
<evidence type="ECO:0000256" key="3">
    <source>
        <dbReference type="ARBA" id="ARBA00022692"/>
    </source>
</evidence>
<feature type="transmembrane region" description="Helical" evidence="6">
    <location>
        <begin position="33"/>
        <end position="52"/>
    </location>
</feature>
<feature type="transmembrane region" description="Helical" evidence="6">
    <location>
        <begin position="58"/>
        <end position="81"/>
    </location>
</feature>
<keyword evidence="3 6" id="KW-0812">Transmembrane</keyword>
<evidence type="ECO:0000256" key="6">
    <source>
        <dbReference type="SAM" id="Phobius"/>
    </source>
</evidence>
<feature type="transmembrane region" description="Helical" evidence="6">
    <location>
        <begin position="315"/>
        <end position="333"/>
    </location>
</feature>
<keyword evidence="2" id="KW-1003">Cell membrane</keyword>
<evidence type="ECO:0000256" key="2">
    <source>
        <dbReference type="ARBA" id="ARBA00022475"/>
    </source>
</evidence>